<dbReference type="RefSeq" id="WP_091931660.1">
    <property type="nucleotide sequence ID" value="NZ_FOUJ01000001.1"/>
</dbReference>
<keyword evidence="2" id="KW-1185">Reference proteome</keyword>
<evidence type="ECO:0000313" key="2">
    <source>
        <dbReference type="Proteomes" id="UP000198535"/>
    </source>
</evidence>
<dbReference type="OrthoDB" id="125660at2157"/>
<name>A0A1I4NKA4_9EURY</name>
<dbReference type="Proteomes" id="UP000198535">
    <property type="component" value="Unassembled WGS sequence"/>
</dbReference>
<accession>A0A1I4NKA4</accession>
<dbReference type="STRING" id="487685.SAMN04488696_0090"/>
<gene>
    <name evidence="1" type="ORF">SAMN04488696_0090</name>
</gene>
<reference evidence="2" key="1">
    <citation type="submission" date="2016-10" db="EMBL/GenBank/DDBJ databases">
        <authorList>
            <person name="Varghese N."/>
            <person name="Submissions S."/>
        </authorList>
    </citation>
    <scope>NUCLEOTIDE SEQUENCE [LARGE SCALE GENOMIC DNA]</scope>
    <source>
        <strain evidence="2">Mob M</strain>
    </source>
</reference>
<evidence type="ECO:0000313" key="1">
    <source>
        <dbReference type="EMBL" id="SFM15603.1"/>
    </source>
</evidence>
<dbReference type="EMBL" id="FOUJ01000001">
    <property type="protein sequence ID" value="SFM15603.1"/>
    <property type="molecule type" value="Genomic_DNA"/>
</dbReference>
<proteinExistence type="predicted"/>
<organism evidence="1 2">
    <name type="scientific">Methanolobus profundi</name>
    <dbReference type="NCBI Taxonomy" id="487685"/>
    <lineage>
        <taxon>Archaea</taxon>
        <taxon>Methanobacteriati</taxon>
        <taxon>Methanobacteriota</taxon>
        <taxon>Stenosarchaea group</taxon>
        <taxon>Methanomicrobia</taxon>
        <taxon>Methanosarcinales</taxon>
        <taxon>Methanosarcinaceae</taxon>
        <taxon>Methanolobus</taxon>
    </lineage>
</organism>
<protein>
    <submittedName>
        <fullName evidence="1">Uncharacterized protein</fullName>
    </submittedName>
</protein>
<sequence>MKNIWTQHLERSNTDDRDRDTTFTRMLHSLVKSGADEDYSTGATLFLSGDMSSGEMSYSLENNVTTDSDKEENRTVLDNDGVDASYNAETEVAVWTAKSQRGHELGLETCNKDSVRLIMTESGRLFLRYDVAGEETFEMSVRSEEEASQIIEEDNATTGQLYPDNPELKWIKINLI</sequence>
<dbReference type="AlphaFoldDB" id="A0A1I4NKA4"/>